<evidence type="ECO:0000313" key="3">
    <source>
        <dbReference type="Proteomes" id="UP001374535"/>
    </source>
</evidence>
<feature type="region of interest" description="Disordered" evidence="1">
    <location>
        <begin position="30"/>
        <end position="72"/>
    </location>
</feature>
<name>A0AAQ3S276_VIGMU</name>
<protein>
    <submittedName>
        <fullName evidence="2">Uncharacterized protein</fullName>
    </submittedName>
</protein>
<proteinExistence type="predicted"/>
<keyword evidence="3" id="KW-1185">Reference proteome</keyword>
<sequence length="107" mass="11763">MRIADADARTRCTIPFILFAQPTCKNHQHLVAAPPREPLRRRHHIEEPRRAPNSPSSAVTGGRGRAPSEPLASSLVTAQCRAISQSAAAHGKRADMWRHLIGHVHLS</sequence>
<evidence type="ECO:0000313" key="2">
    <source>
        <dbReference type="EMBL" id="WVZ14777.1"/>
    </source>
</evidence>
<dbReference type="Proteomes" id="UP001374535">
    <property type="component" value="Chromosome 4"/>
</dbReference>
<dbReference type="EMBL" id="CP144697">
    <property type="protein sequence ID" value="WVZ14777.1"/>
    <property type="molecule type" value="Genomic_DNA"/>
</dbReference>
<reference evidence="2 3" key="1">
    <citation type="journal article" date="2023" name="Life. Sci Alliance">
        <title>Evolutionary insights into 3D genome organization and epigenetic landscape of Vigna mungo.</title>
        <authorList>
            <person name="Junaid A."/>
            <person name="Singh B."/>
            <person name="Bhatia S."/>
        </authorList>
    </citation>
    <scope>NUCLEOTIDE SEQUENCE [LARGE SCALE GENOMIC DNA]</scope>
    <source>
        <strain evidence="2">Urdbean</strain>
    </source>
</reference>
<evidence type="ECO:0000256" key="1">
    <source>
        <dbReference type="SAM" id="MobiDB-lite"/>
    </source>
</evidence>
<gene>
    <name evidence="2" type="ORF">V8G54_012343</name>
</gene>
<accession>A0AAQ3S276</accession>
<dbReference type="AlphaFoldDB" id="A0AAQ3S276"/>
<organism evidence="2 3">
    <name type="scientific">Vigna mungo</name>
    <name type="common">Black gram</name>
    <name type="synonym">Phaseolus mungo</name>
    <dbReference type="NCBI Taxonomy" id="3915"/>
    <lineage>
        <taxon>Eukaryota</taxon>
        <taxon>Viridiplantae</taxon>
        <taxon>Streptophyta</taxon>
        <taxon>Embryophyta</taxon>
        <taxon>Tracheophyta</taxon>
        <taxon>Spermatophyta</taxon>
        <taxon>Magnoliopsida</taxon>
        <taxon>eudicotyledons</taxon>
        <taxon>Gunneridae</taxon>
        <taxon>Pentapetalae</taxon>
        <taxon>rosids</taxon>
        <taxon>fabids</taxon>
        <taxon>Fabales</taxon>
        <taxon>Fabaceae</taxon>
        <taxon>Papilionoideae</taxon>
        <taxon>50 kb inversion clade</taxon>
        <taxon>NPAAA clade</taxon>
        <taxon>indigoferoid/millettioid clade</taxon>
        <taxon>Phaseoleae</taxon>
        <taxon>Vigna</taxon>
    </lineage>
</organism>